<dbReference type="RefSeq" id="WP_160364808.1">
    <property type="nucleotide sequence ID" value="NZ_JACEIB010000001.1"/>
</dbReference>
<accession>A0A838L4Z4</accession>
<evidence type="ECO:0000313" key="2">
    <source>
        <dbReference type="Proteomes" id="UP000570166"/>
    </source>
</evidence>
<sequence>MAIGLAAAILGGAAPMPGSSQSHAFDPVIACRSIAEPAARLACFDKSVADFQVATDKRDVVIVDRAEVREARHSLFGFNLPTLRIFGGGDNKQGSAPVDEEEKEINATVRSARMNGDLTWTIVLDSGAVWQQTDQAALPLPPRAGDAVDIRRAALGSYIMKVGRQPGFKARRIG</sequence>
<dbReference type="AlphaFoldDB" id="A0A838L4Z4"/>
<proteinExistence type="predicted"/>
<gene>
    <name evidence="1" type="ORF">HZF05_01240</name>
</gene>
<evidence type="ECO:0000313" key="1">
    <source>
        <dbReference type="EMBL" id="MBA2932708.1"/>
    </source>
</evidence>
<dbReference type="EMBL" id="JACEIB010000001">
    <property type="protein sequence ID" value="MBA2932708.1"/>
    <property type="molecule type" value="Genomic_DNA"/>
</dbReference>
<comment type="caution">
    <text evidence="1">The sequence shown here is derived from an EMBL/GenBank/DDBJ whole genome shotgun (WGS) entry which is preliminary data.</text>
</comment>
<keyword evidence="2" id="KW-1185">Reference proteome</keyword>
<name>A0A838L4Z4_9SPHN</name>
<protein>
    <submittedName>
        <fullName evidence="1">Uncharacterized protein</fullName>
    </submittedName>
</protein>
<reference evidence="1 2" key="1">
    <citation type="submission" date="2020-07" db="EMBL/GenBank/DDBJ databases">
        <authorList>
            <person name="Sun Q."/>
        </authorList>
    </citation>
    <scope>NUCLEOTIDE SEQUENCE [LARGE SCALE GENOMIC DNA]</scope>
    <source>
        <strain evidence="1 2">CGMCC 1.13654</strain>
    </source>
</reference>
<dbReference type="Proteomes" id="UP000570166">
    <property type="component" value="Unassembled WGS sequence"/>
</dbReference>
<organism evidence="1 2">
    <name type="scientific">Sphingomonas chungangi</name>
    <dbReference type="NCBI Taxonomy" id="2683589"/>
    <lineage>
        <taxon>Bacteria</taxon>
        <taxon>Pseudomonadati</taxon>
        <taxon>Pseudomonadota</taxon>
        <taxon>Alphaproteobacteria</taxon>
        <taxon>Sphingomonadales</taxon>
        <taxon>Sphingomonadaceae</taxon>
        <taxon>Sphingomonas</taxon>
    </lineage>
</organism>